<dbReference type="AlphaFoldDB" id="A0A3M8D3H8"/>
<protein>
    <submittedName>
        <fullName evidence="2">Uncharacterized protein</fullName>
    </submittedName>
</protein>
<accession>A0A3M8D3H8</accession>
<keyword evidence="1" id="KW-1133">Transmembrane helix</keyword>
<organism evidence="2 3">
    <name type="scientific">Brevibacillus nitrificans</name>
    <dbReference type="NCBI Taxonomy" id="651560"/>
    <lineage>
        <taxon>Bacteria</taxon>
        <taxon>Bacillati</taxon>
        <taxon>Bacillota</taxon>
        <taxon>Bacilli</taxon>
        <taxon>Bacillales</taxon>
        <taxon>Paenibacillaceae</taxon>
        <taxon>Brevibacillus</taxon>
    </lineage>
</organism>
<keyword evidence="1" id="KW-0472">Membrane</keyword>
<dbReference type="Proteomes" id="UP000269573">
    <property type="component" value="Unassembled WGS sequence"/>
</dbReference>
<reference evidence="2 3" key="1">
    <citation type="submission" date="2018-10" db="EMBL/GenBank/DDBJ databases">
        <title>Phylogenomics of Brevibacillus.</title>
        <authorList>
            <person name="Dunlap C."/>
        </authorList>
    </citation>
    <scope>NUCLEOTIDE SEQUENCE [LARGE SCALE GENOMIC DNA]</scope>
    <source>
        <strain evidence="2 3">JCM 15774</strain>
    </source>
</reference>
<feature type="transmembrane region" description="Helical" evidence="1">
    <location>
        <begin position="6"/>
        <end position="25"/>
    </location>
</feature>
<evidence type="ECO:0000313" key="2">
    <source>
        <dbReference type="EMBL" id="RNB82562.1"/>
    </source>
</evidence>
<comment type="caution">
    <text evidence="2">The sequence shown here is derived from an EMBL/GenBank/DDBJ whole genome shotgun (WGS) entry which is preliminary data.</text>
</comment>
<gene>
    <name evidence="2" type="ORF">EDM59_20645</name>
</gene>
<evidence type="ECO:0000313" key="3">
    <source>
        <dbReference type="Proteomes" id="UP000269573"/>
    </source>
</evidence>
<name>A0A3M8D3H8_9BACL</name>
<feature type="transmembrane region" description="Helical" evidence="1">
    <location>
        <begin position="62"/>
        <end position="83"/>
    </location>
</feature>
<dbReference type="EMBL" id="RHHU01000012">
    <property type="protein sequence ID" value="RNB82562.1"/>
    <property type="molecule type" value="Genomic_DNA"/>
</dbReference>
<proteinExistence type="predicted"/>
<dbReference type="RefSeq" id="WP_122925347.1">
    <property type="nucleotide sequence ID" value="NZ_RHHU01000012.1"/>
</dbReference>
<evidence type="ECO:0000256" key="1">
    <source>
        <dbReference type="SAM" id="Phobius"/>
    </source>
</evidence>
<keyword evidence="1" id="KW-0812">Transmembrane</keyword>
<feature type="transmembrane region" description="Helical" evidence="1">
    <location>
        <begin position="37"/>
        <end position="56"/>
    </location>
</feature>
<sequence length="84" mass="9587">MENSYGGFAIIACAIFFVLFGVFLWKKGDQKEKFWEALLHVVGDLLTFQLPIFFTFRAWAVFSWMIGFGILLIAIVALVAKYIS</sequence>
<keyword evidence="3" id="KW-1185">Reference proteome</keyword>